<dbReference type="EMBL" id="MN738932">
    <property type="protein sequence ID" value="QHT32176.1"/>
    <property type="molecule type" value="Genomic_DNA"/>
</dbReference>
<dbReference type="InterPro" id="IPR038765">
    <property type="entry name" value="Papain-like_cys_pep_sf"/>
</dbReference>
<feature type="compositionally biased region" description="Basic residues" evidence="1">
    <location>
        <begin position="1"/>
        <end position="11"/>
    </location>
</feature>
<protein>
    <submittedName>
        <fullName evidence="2">Uncharacterized protein</fullName>
    </submittedName>
</protein>
<dbReference type="SUPFAM" id="SSF54001">
    <property type="entry name" value="Cysteine proteinases"/>
    <property type="match status" value="1"/>
</dbReference>
<accession>A0A6C0ESL7</accession>
<evidence type="ECO:0000313" key="2">
    <source>
        <dbReference type="EMBL" id="QHT32176.1"/>
    </source>
</evidence>
<sequence length="533" mass="61399">MPPKLTKKNKSPLRQIPRIHSPGSRSRSSRSRGSRNIKNTPRTTTHNPYYGSKTIYSNVPPQPPPLQRNNGQRENSHSFSNVYNPLLVDHQEIPHSFSNVPPLPPPLQRNIGQHYNVNSFSNVPPLPPPLKRSIGQHYNPLIIGHQEIPHSFSNVSPLKRGIRQEISHHSFHNQPTLHNIGSIKPSALIHPRPLIPQSLQKSISHTQSNQGQEGSCFAHMISRLMVKNLIEQFVDLRLELNTSKYIIGDCNKYLKTDKDVNFSDIDKCGEKGKDKILFFLYNYFTIAYNHGCDGASAIHVLISHSYYFLNGTLYTNEQTNLVKKIGQPNFDYIHKKVMGVKEQIKKYGIRYNHYVITTANTDYETITNLIGLYNSIKNILDSGLYVGITLQEVKNPKSKLKTMKLTTAKFNIPLEFDYHAVTIVGYNDKGFIIKNSWGKKELIISYKNFIGYNNYGTSFLLKSIIIFVPIIKEQKPFNKNIIKNEDIEDFLEWTKTYKDKLNQFKKDLKQDKPEVMAKYITESWYKRLGKRLF</sequence>
<dbReference type="Gene3D" id="3.90.70.10">
    <property type="entry name" value="Cysteine proteinases"/>
    <property type="match status" value="1"/>
</dbReference>
<feature type="compositionally biased region" description="Polar residues" evidence="1">
    <location>
        <begin position="36"/>
        <end position="47"/>
    </location>
</feature>
<reference evidence="2" key="1">
    <citation type="journal article" date="2020" name="Nature">
        <title>Giant virus diversity and host interactions through global metagenomics.</title>
        <authorList>
            <person name="Schulz F."/>
            <person name="Roux S."/>
            <person name="Paez-Espino D."/>
            <person name="Jungbluth S."/>
            <person name="Walsh D.A."/>
            <person name="Denef V.J."/>
            <person name="McMahon K.D."/>
            <person name="Konstantinidis K.T."/>
            <person name="Eloe-Fadrosh E.A."/>
            <person name="Kyrpides N.C."/>
            <person name="Woyke T."/>
        </authorList>
    </citation>
    <scope>NUCLEOTIDE SEQUENCE</scope>
    <source>
        <strain evidence="2">GVMAG-M-3300009159-65</strain>
    </source>
</reference>
<dbReference type="AlphaFoldDB" id="A0A6C0ESL7"/>
<organism evidence="2">
    <name type="scientific">viral metagenome</name>
    <dbReference type="NCBI Taxonomy" id="1070528"/>
    <lineage>
        <taxon>unclassified sequences</taxon>
        <taxon>metagenomes</taxon>
        <taxon>organismal metagenomes</taxon>
    </lineage>
</organism>
<evidence type="ECO:0000256" key="1">
    <source>
        <dbReference type="SAM" id="MobiDB-lite"/>
    </source>
</evidence>
<feature type="region of interest" description="Disordered" evidence="1">
    <location>
        <begin position="1"/>
        <end position="79"/>
    </location>
</feature>
<name>A0A6C0ESL7_9ZZZZ</name>
<proteinExistence type="predicted"/>
<feature type="compositionally biased region" description="Polar residues" evidence="1">
    <location>
        <begin position="67"/>
        <end position="79"/>
    </location>
</feature>